<dbReference type="Pfam" id="PF13535">
    <property type="entry name" value="ATP-grasp_4"/>
    <property type="match status" value="1"/>
</dbReference>
<dbReference type="InterPro" id="IPR013815">
    <property type="entry name" value="ATP_grasp_subdomain_1"/>
</dbReference>
<feature type="domain" description="ATP-grasp" evidence="5">
    <location>
        <begin position="108"/>
        <end position="321"/>
    </location>
</feature>
<dbReference type="GO" id="GO:0016874">
    <property type="term" value="F:ligase activity"/>
    <property type="evidence" value="ECO:0007669"/>
    <property type="project" value="UniProtKB-KW"/>
</dbReference>
<evidence type="ECO:0000256" key="2">
    <source>
        <dbReference type="ARBA" id="ARBA00022741"/>
    </source>
</evidence>
<reference evidence="6 7" key="1">
    <citation type="submission" date="2016-11" db="EMBL/GenBank/DDBJ databases">
        <authorList>
            <person name="Jaros S."/>
            <person name="Januszkiewicz K."/>
            <person name="Wedrychowicz H."/>
        </authorList>
    </citation>
    <scope>NUCLEOTIDE SEQUENCE [LARGE SCALE GENOMIC DNA]</scope>
    <source>
        <strain evidence="6 7">DSM 21864</strain>
    </source>
</reference>
<evidence type="ECO:0000313" key="7">
    <source>
        <dbReference type="Proteomes" id="UP000184080"/>
    </source>
</evidence>
<dbReference type="STRING" id="1121298.SAMN05444401_2099"/>
<keyword evidence="3 4" id="KW-0067">ATP-binding</keyword>
<dbReference type="Gene3D" id="3.30.470.20">
    <property type="entry name" value="ATP-grasp fold, B domain"/>
    <property type="match status" value="1"/>
</dbReference>
<accession>A0A1M6GFQ6</accession>
<keyword evidence="2 4" id="KW-0547">Nucleotide-binding</keyword>
<dbReference type="GO" id="GO:0046872">
    <property type="term" value="F:metal ion binding"/>
    <property type="evidence" value="ECO:0007669"/>
    <property type="project" value="InterPro"/>
</dbReference>
<gene>
    <name evidence="6" type="ORF">SAMN05444401_2099</name>
</gene>
<sequence>MKNRLVVIGANDFQNQLIVKAKEKGYETHVFAWKDGSIGEKTADFFYPISIIEKEEILEKVREINPKGIVSIASDLATVTVNYVANELNLVGNSNVSTLVSTNKYEMRKAFLKNHIPSPKFYVINKGFDIDTLLNINYNLEMDKLHKNPNVNVLPLSFPVIIKPTDRSGSRGINKVFNNEELKEAVFKSIEVSFEKKAIIEEFVEGNEYSAEFISYDGEHYFLAVTKKFTTGAPHFIETAHMEPVQLEKSEKENLINIIKDALDSLQVKNGASHSEFKIDNHGNIKIIEIGARMGGDCIGSDLVKISTGYDFVDMVIDVACGKAPSFIKVRDPKAAFIKFIFNEEDLKLVENIKKNYPDKIYRISEIDKVGSREVVDSSTRYGYIILACDSVKEGYDILKLKDL</sequence>
<keyword evidence="7" id="KW-1185">Reference proteome</keyword>
<evidence type="ECO:0000313" key="6">
    <source>
        <dbReference type="EMBL" id="SHJ08723.1"/>
    </source>
</evidence>
<dbReference type="PROSITE" id="PS50975">
    <property type="entry name" value="ATP_GRASP"/>
    <property type="match status" value="1"/>
</dbReference>
<dbReference type="SUPFAM" id="SSF56059">
    <property type="entry name" value="Glutathione synthetase ATP-binding domain-like"/>
    <property type="match status" value="1"/>
</dbReference>
<dbReference type="PANTHER" id="PTHR43585">
    <property type="entry name" value="FUMIPYRROLE BIOSYNTHESIS PROTEIN C"/>
    <property type="match status" value="1"/>
</dbReference>
<evidence type="ECO:0000256" key="4">
    <source>
        <dbReference type="PROSITE-ProRule" id="PRU00409"/>
    </source>
</evidence>
<protein>
    <submittedName>
        <fullName evidence="6">Biotin carboxylase</fullName>
    </submittedName>
</protein>
<dbReference type="RefSeq" id="WP_073006256.1">
    <property type="nucleotide sequence ID" value="NZ_FQZO01000003.1"/>
</dbReference>
<dbReference type="Proteomes" id="UP000184080">
    <property type="component" value="Unassembled WGS sequence"/>
</dbReference>
<dbReference type="PANTHER" id="PTHR43585:SF2">
    <property type="entry name" value="ATP-GRASP ENZYME FSQD"/>
    <property type="match status" value="1"/>
</dbReference>
<evidence type="ECO:0000256" key="1">
    <source>
        <dbReference type="ARBA" id="ARBA00022598"/>
    </source>
</evidence>
<proteinExistence type="predicted"/>
<keyword evidence="1" id="KW-0436">Ligase</keyword>
<name>A0A1M6GFQ6_9CLOT</name>
<dbReference type="InterPro" id="IPR052032">
    <property type="entry name" value="ATP-dep_AA_Ligase"/>
</dbReference>
<dbReference type="AlphaFoldDB" id="A0A1M6GFQ6"/>
<dbReference type="Gene3D" id="3.40.50.20">
    <property type="match status" value="1"/>
</dbReference>
<dbReference type="GO" id="GO:0005524">
    <property type="term" value="F:ATP binding"/>
    <property type="evidence" value="ECO:0007669"/>
    <property type="project" value="UniProtKB-UniRule"/>
</dbReference>
<dbReference type="OrthoDB" id="9813261at2"/>
<organism evidence="6 7">
    <name type="scientific">Clostridium amylolyticum</name>
    <dbReference type="NCBI Taxonomy" id="1121298"/>
    <lineage>
        <taxon>Bacteria</taxon>
        <taxon>Bacillati</taxon>
        <taxon>Bacillota</taxon>
        <taxon>Clostridia</taxon>
        <taxon>Eubacteriales</taxon>
        <taxon>Clostridiaceae</taxon>
        <taxon>Clostridium</taxon>
    </lineage>
</organism>
<dbReference type="Gene3D" id="3.30.1490.20">
    <property type="entry name" value="ATP-grasp fold, A domain"/>
    <property type="match status" value="1"/>
</dbReference>
<evidence type="ECO:0000259" key="5">
    <source>
        <dbReference type="PROSITE" id="PS50975"/>
    </source>
</evidence>
<dbReference type="InterPro" id="IPR011761">
    <property type="entry name" value="ATP-grasp"/>
</dbReference>
<dbReference type="EMBL" id="FQZO01000003">
    <property type="protein sequence ID" value="SHJ08723.1"/>
    <property type="molecule type" value="Genomic_DNA"/>
</dbReference>
<evidence type="ECO:0000256" key="3">
    <source>
        <dbReference type="ARBA" id="ARBA00022840"/>
    </source>
</evidence>